<evidence type="ECO:0000313" key="3">
    <source>
        <dbReference type="Proteomes" id="UP000008792"/>
    </source>
</evidence>
<feature type="chain" id="PRO_5006386561" evidence="1">
    <location>
        <begin position="20"/>
        <end position="124"/>
    </location>
</feature>
<keyword evidence="1" id="KW-0732">Signal</keyword>
<proteinExistence type="predicted"/>
<accession>A0A0Q9W975</accession>
<protein>
    <submittedName>
        <fullName evidence="2">Uncharacterized protein</fullName>
    </submittedName>
</protein>
<sequence>MLLAIYLFLLMGLMLSLEAHAPKSMAENMRNKFTNFENFVTNNRPRNAFKIQPADNVIMRLAYSKPQPNAKHYVSHVKKRKNPQYFINFDIQNHHNPNEHLQPQHLVKRNGNPYKFFPLKGENV</sequence>
<evidence type="ECO:0000256" key="1">
    <source>
        <dbReference type="SAM" id="SignalP"/>
    </source>
</evidence>
<gene>
    <name evidence="2" type="primary">Dvir\GJ26143</name>
    <name evidence="2" type="ORF">Dvir_GJ26143</name>
</gene>
<dbReference type="Proteomes" id="UP000008792">
    <property type="component" value="Unassembled WGS sequence"/>
</dbReference>
<dbReference type="OrthoDB" id="7864609at2759"/>
<dbReference type="InParanoid" id="A0A0Q9W975"/>
<organism evidence="2 3">
    <name type="scientific">Drosophila virilis</name>
    <name type="common">Fruit fly</name>
    <dbReference type="NCBI Taxonomy" id="7244"/>
    <lineage>
        <taxon>Eukaryota</taxon>
        <taxon>Metazoa</taxon>
        <taxon>Ecdysozoa</taxon>
        <taxon>Arthropoda</taxon>
        <taxon>Hexapoda</taxon>
        <taxon>Insecta</taxon>
        <taxon>Pterygota</taxon>
        <taxon>Neoptera</taxon>
        <taxon>Endopterygota</taxon>
        <taxon>Diptera</taxon>
        <taxon>Brachycera</taxon>
        <taxon>Muscomorpha</taxon>
        <taxon>Ephydroidea</taxon>
        <taxon>Drosophilidae</taxon>
        <taxon>Drosophila</taxon>
    </lineage>
</organism>
<name>A0A0Q9W975_DROVI</name>
<keyword evidence="3" id="KW-1185">Reference proteome</keyword>
<feature type="signal peptide" evidence="1">
    <location>
        <begin position="1"/>
        <end position="19"/>
    </location>
</feature>
<reference evidence="2 3" key="1">
    <citation type="journal article" date="2007" name="Nature">
        <title>Evolution of genes and genomes on the Drosophila phylogeny.</title>
        <authorList>
            <consortium name="Drosophila 12 Genomes Consortium"/>
            <person name="Clark A.G."/>
            <person name="Eisen M.B."/>
            <person name="Smith D.R."/>
            <person name="Bergman C.M."/>
            <person name="Oliver B."/>
            <person name="Markow T.A."/>
            <person name="Kaufman T.C."/>
            <person name="Kellis M."/>
            <person name="Gelbart W."/>
            <person name="Iyer V.N."/>
            <person name="Pollard D.A."/>
            <person name="Sackton T.B."/>
            <person name="Larracuente A.M."/>
            <person name="Singh N.D."/>
            <person name="Abad J.P."/>
            <person name="Abt D.N."/>
            <person name="Adryan B."/>
            <person name="Aguade M."/>
            <person name="Akashi H."/>
            <person name="Anderson W.W."/>
            <person name="Aquadro C.F."/>
            <person name="Ardell D.H."/>
            <person name="Arguello R."/>
            <person name="Artieri C.G."/>
            <person name="Barbash D.A."/>
            <person name="Barker D."/>
            <person name="Barsanti P."/>
            <person name="Batterham P."/>
            <person name="Batzoglou S."/>
            <person name="Begun D."/>
            <person name="Bhutkar A."/>
            <person name="Blanco E."/>
            <person name="Bosak S.A."/>
            <person name="Bradley R.K."/>
            <person name="Brand A.D."/>
            <person name="Brent M.R."/>
            <person name="Brooks A.N."/>
            <person name="Brown R.H."/>
            <person name="Butlin R.K."/>
            <person name="Caggese C."/>
            <person name="Calvi B.R."/>
            <person name="Bernardo de Carvalho A."/>
            <person name="Caspi A."/>
            <person name="Castrezana S."/>
            <person name="Celniker S.E."/>
            <person name="Chang J.L."/>
            <person name="Chapple C."/>
            <person name="Chatterji S."/>
            <person name="Chinwalla A."/>
            <person name="Civetta A."/>
            <person name="Clifton S.W."/>
            <person name="Comeron J.M."/>
            <person name="Costello J.C."/>
            <person name="Coyne J.A."/>
            <person name="Daub J."/>
            <person name="David R.G."/>
            <person name="Delcher A.L."/>
            <person name="Delehaunty K."/>
            <person name="Do C.B."/>
            <person name="Ebling H."/>
            <person name="Edwards K."/>
            <person name="Eickbush T."/>
            <person name="Evans J.D."/>
            <person name="Filipski A."/>
            <person name="Findeiss S."/>
            <person name="Freyhult E."/>
            <person name="Fulton L."/>
            <person name="Fulton R."/>
            <person name="Garcia A.C."/>
            <person name="Gardiner A."/>
            <person name="Garfield D.A."/>
            <person name="Garvin B.E."/>
            <person name="Gibson G."/>
            <person name="Gilbert D."/>
            <person name="Gnerre S."/>
            <person name="Godfrey J."/>
            <person name="Good R."/>
            <person name="Gotea V."/>
            <person name="Gravely B."/>
            <person name="Greenberg A.J."/>
            <person name="Griffiths-Jones S."/>
            <person name="Gross S."/>
            <person name="Guigo R."/>
            <person name="Gustafson E.A."/>
            <person name="Haerty W."/>
            <person name="Hahn M.W."/>
            <person name="Halligan D.L."/>
            <person name="Halpern A.L."/>
            <person name="Halter G.M."/>
            <person name="Han M.V."/>
            <person name="Heger A."/>
            <person name="Hillier L."/>
            <person name="Hinrichs A.S."/>
            <person name="Holmes I."/>
            <person name="Hoskins R.A."/>
            <person name="Hubisz M.J."/>
            <person name="Hultmark D."/>
            <person name="Huntley M.A."/>
            <person name="Jaffe D.B."/>
            <person name="Jagadeeshan S."/>
            <person name="Jeck W.R."/>
            <person name="Johnson J."/>
            <person name="Jones C.D."/>
            <person name="Jordan W.C."/>
            <person name="Karpen G.H."/>
            <person name="Kataoka E."/>
            <person name="Keightley P.D."/>
            <person name="Kheradpour P."/>
            <person name="Kirkness E.F."/>
            <person name="Koerich L.B."/>
            <person name="Kristiansen K."/>
            <person name="Kudrna D."/>
            <person name="Kulathinal R.J."/>
            <person name="Kumar S."/>
            <person name="Kwok R."/>
            <person name="Lander E."/>
            <person name="Langley C.H."/>
            <person name="Lapoint R."/>
            <person name="Lazzaro B.P."/>
            <person name="Lee S.J."/>
            <person name="Levesque L."/>
            <person name="Li R."/>
            <person name="Lin C.F."/>
            <person name="Lin M.F."/>
            <person name="Lindblad-Toh K."/>
            <person name="Llopart A."/>
            <person name="Long M."/>
            <person name="Low L."/>
            <person name="Lozovsky E."/>
            <person name="Lu J."/>
            <person name="Luo M."/>
            <person name="Machado C.A."/>
            <person name="Makalowski W."/>
            <person name="Marzo M."/>
            <person name="Matsuda M."/>
            <person name="Matzkin L."/>
            <person name="McAllister B."/>
            <person name="McBride C.S."/>
            <person name="McKernan B."/>
            <person name="McKernan K."/>
            <person name="Mendez-Lago M."/>
            <person name="Minx P."/>
            <person name="Mollenhauer M.U."/>
            <person name="Montooth K."/>
            <person name="Mount S.M."/>
            <person name="Mu X."/>
            <person name="Myers E."/>
            <person name="Negre B."/>
            <person name="Newfeld S."/>
            <person name="Nielsen R."/>
            <person name="Noor M.A."/>
            <person name="O'Grady P."/>
            <person name="Pachter L."/>
            <person name="Papaceit M."/>
            <person name="Parisi M.J."/>
            <person name="Parisi M."/>
            <person name="Parts L."/>
            <person name="Pedersen J.S."/>
            <person name="Pesole G."/>
            <person name="Phillippy A.M."/>
            <person name="Ponting C.P."/>
            <person name="Pop M."/>
            <person name="Porcelli D."/>
            <person name="Powell J.R."/>
            <person name="Prohaska S."/>
            <person name="Pruitt K."/>
            <person name="Puig M."/>
            <person name="Quesneville H."/>
            <person name="Ram K.R."/>
            <person name="Rand D."/>
            <person name="Rasmussen M.D."/>
            <person name="Reed L.K."/>
            <person name="Reenan R."/>
            <person name="Reily A."/>
            <person name="Remington K.A."/>
            <person name="Rieger T.T."/>
            <person name="Ritchie M.G."/>
            <person name="Robin C."/>
            <person name="Rogers Y.H."/>
            <person name="Rohde C."/>
            <person name="Rozas J."/>
            <person name="Rubenfield M.J."/>
            <person name="Ruiz A."/>
            <person name="Russo S."/>
            <person name="Salzberg S.L."/>
            <person name="Sanchez-Gracia A."/>
            <person name="Saranga D.J."/>
            <person name="Sato H."/>
            <person name="Schaeffer S.W."/>
            <person name="Schatz M.C."/>
            <person name="Schlenke T."/>
            <person name="Schwartz R."/>
            <person name="Segarra C."/>
            <person name="Singh R.S."/>
            <person name="Sirot L."/>
            <person name="Sirota M."/>
            <person name="Sisneros N.B."/>
            <person name="Smith C.D."/>
            <person name="Smith T.F."/>
            <person name="Spieth J."/>
            <person name="Stage D.E."/>
            <person name="Stark A."/>
            <person name="Stephan W."/>
            <person name="Strausberg R.L."/>
            <person name="Strempel S."/>
            <person name="Sturgill D."/>
            <person name="Sutton G."/>
            <person name="Sutton G.G."/>
            <person name="Tao W."/>
            <person name="Teichmann S."/>
            <person name="Tobari Y.N."/>
            <person name="Tomimura Y."/>
            <person name="Tsolas J.M."/>
            <person name="Valente V.L."/>
            <person name="Venter E."/>
            <person name="Venter J.C."/>
            <person name="Vicario S."/>
            <person name="Vieira F.G."/>
            <person name="Vilella A.J."/>
            <person name="Villasante A."/>
            <person name="Walenz B."/>
            <person name="Wang J."/>
            <person name="Wasserman M."/>
            <person name="Watts T."/>
            <person name="Wilson D."/>
            <person name="Wilson R.K."/>
            <person name="Wing R.A."/>
            <person name="Wolfner M.F."/>
            <person name="Wong A."/>
            <person name="Wong G.K."/>
            <person name="Wu C.I."/>
            <person name="Wu G."/>
            <person name="Yamamoto D."/>
            <person name="Yang H.P."/>
            <person name="Yang S.P."/>
            <person name="Yorke J.A."/>
            <person name="Yoshida K."/>
            <person name="Zdobnov E."/>
            <person name="Zhang P."/>
            <person name="Zhang Y."/>
            <person name="Zimin A.V."/>
            <person name="Baldwin J."/>
            <person name="Abdouelleil A."/>
            <person name="Abdulkadir J."/>
            <person name="Abebe A."/>
            <person name="Abera B."/>
            <person name="Abreu J."/>
            <person name="Acer S.C."/>
            <person name="Aftuck L."/>
            <person name="Alexander A."/>
            <person name="An P."/>
            <person name="Anderson E."/>
            <person name="Anderson S."/>
            <person name="Arachi H."/>
            <person name="Azer M."/>
            <person name="Bachantsang P."/>
            <person name="Barry A."/>
            <person name="Bayul T."/>
            <person name="Berlin A."/>
            <person name="Bessette D."/>
            <person name="Bloom T."/>
            <person name="Blye J."/>
            <person name="Boguslavskiy L."/>
            <person name="Bonnet C."/>
            <person name="Boukhgalter B."/>
            <person name="Bourzgui I."/>
            <person name="Brown A."/>
            <person name="Cahill P."/>
            <person name="Channer S."/>
            <person name="Cheshatsang Y."/>
            <person name="Chuda L."/>
            <person name="Citroen M."/>
            <person name="Collymore A."/>
            <person name="Cooke P."/>
            <person name="Costello M."/>
            <person name="D'Aco K."/>
            <person name="Daza R."/>
            <person name="De Haan G."/>
            <person name="DeGray S."/>
            <person name="DeMaso C."/>
            <person name="Dhargay N."/>
            <person name="Dooley K."/>
            <person name="Dooley E."/>
            <person name="Doricent M."/>
            <person name="Dorje P."/>
            <person name="Dorjee K."/>
            <person name="Dupes A."/>
            <person name="Elong R."/>
            <person name="Falk J."/>
            <person name="Farina A."/>
            <person name="Faro S."/>
            <person name="Ferguson D."/>
            <person name="Fisher S."/>
            <person name="Foley C.D."/>
            <person name="Franke A."/>
            <person name="Friedrich D."/>
            <person name="Gadbois L."/>
            <person name="Gearin G."/>
            <person name="Gearin C.R."/>
            <person name="Giannoukos G."/>
            <person name="Goode T."/>
            <person name="Graham J."/>
            <person name="Grandbois E."/>
            <person name="Grewal S."/>
            <person name="Gyaltsen K."/>
            <person name="Hafez N."/>
            <person name="Hagos B."/>
            <person name="Hall J."/>
            <person name="Henson C."/>
            <person name="Hollinger A."/>
            <person name="Honan T."/>
            <person name="Huard M.D."/>
            <person name="Hughes L."/>
            <person name="Hurhula B."/>
            <person name="Husby M.E."/>
            <person name="Kamat A."/>
            <person name="Kanga B."/>
            <person name="Kashin S."/>
            <person name="Khazanovich D."/>
            <person name="Kisner P."/>
            <person name="Lance K."/>
            <person name="Lara M."/>
            <person name="Lee W."/>
            <person name="Lennon N."/>
            <person name="Letendre F."/>
            <person name="LeVine R."/>
            <person name="Lipovsky A."/>
            <person name="Liu X."/>
            <person name="Liu J."/>
            <person name="Liu S."/>
            <person name="Lokyitsang T."/>
            <person name="Lokyitsang Y."/>
            <person name="Lubonja R."/>
            <person name="Lui A."/>
            <person name="MacDonald P."/>
            <person name="Magnisalis V."/>
            <person name="Maru K."/>
            <person name="Matthews C."/>
            <person name="McCusker W."/>
            <person name="McDonough S."/>
            <person name="Mehta T."/>
            <person name="Meldrim J."/>
            <person name="Meneus L."/>
            <person name="Mihai O."/>
            <person name="Mihalev A."/>
            <person name="Mihova T."/>
            <person name="Mittelman R."/>
            <person name="Mlenga V."/>
            <person name="Montmayeur A."/>
            <person name="Mulrain L."/>
            <person name="Navidi A."/>
            <person name="Naylor J."/>
            <person name="Negash T."/>
            <person name="Nguyen T."/>
            <person name="Nguyen N."/>
            <person name="Nicol R."/>
            <person name="Norbu C."/>
            <person name="Norbu N."/>
            <person name="Novod N."/>
            <person name="O'Neill B."/>
            <person name="Osman S."/>
            <person name="Markiewicz E."/>
            <person name="Oyono O.L."/>
            <person name="Patti C."/>
            <person name="Phunkhang P."/>
            <person name="Pierre F."/>
            <person name="Priest M."/>
            <person name="Raghuraman S."/>
            <person name="Rege F."/>
            <person name="Reyes R."/>
            <person name="Rise C."/>
            <person name="Rogov P."/>
            <person name="Ross K."/>
            <person name="Ryan E."/>
            <person name="Settipalli S."/>
            <person name="Shea T."/>
            <person name="Sherpa N."/>
            <person name="Shi L."/>
            <person name="Shih D."/>
            <person name="Sparrow T."/>
            <person name="Spaulding J."/>
            <person name="Stalker J."/>
            <person name="Stange-Thomann N."/>
            <person name="Stavropoulos S."/>
            <person name="Stone C."/>
            <person name="Strader C."/>
            <person name="Tesfaye S."/>
            <person name="Thomson T."/>
            <person name="Thoulutsang Y."/>
            <person name="Thoulutsang D."/>
            <person name="Topham K."/>
            <person name="Topping I."/>
            <person name="Tsamla T."/>
            <person name="Vassiliev H."/>
            <person name="Vo A."/>
            <person name="Wangchuk T."/>
            <person name="Wangdi T."/>
            <person name="Weiand M."/>
            <person name="Wilkinson J."/>
            <person name="Wilson A."/>
            <person name="Yadav S."/>
            <person name="Young G."/>
            <person name="Yu Q."/>
            <person name="Zembek L."/>
            <person name="Zhong D."/>
            <person name="Zimmer A."/>
            <person name="Zwirko Z."/>
            <person name="Jaffe D.B."/>
            <person name="Alvarez P."/>
            <person name="Brockman W."/>
            <person name="Butler J."/>
            <person name="Chin C."/>
            <person name="Gnerre S."/>
            <person name="Grabherr M."/>
            <person name="Kleber M."/>
            <person name="Mauceli E."/>
            <person name="MacCallum I."/>
        </authorList>
    </citation>
    <scope>NUCLEOTIDE SEQUENCE [LARGE SCALE GENOMIC DNA]</scope>
    <source>
        <strain evidence="3">Tucson 15010-1051.87</strain>
    </source>
</reference>
<dbReference type="AlphaFoldDB" id="A0A0Q9W975"/>
<evidence type="ECO:0000313" key="2">
    <source>
        <dbReference type="EMBL" id="KRF78759.1"/>
    </source>
</evidence>
<dbReference type="EMBL" id="CH940652">
    <property type="protein sequence ID" value="KRF78759.1"/>
    <property type="molecule type" value="Genomic_DNA"/>
</dbReference>